<feature type="DNA-binding region" description="OmpR/PhoB-type" evidence="14">
    <location>
        <begin position="129"/>
        <end position="227"/>
    </location>
</feature>
<dbReference type="SUPFAM" id="SSF46894">
    <property type="entry name" value="C-terminal effector domain of the bipartite response regulators"/>
    <property type="match status" value="1"/>
</dbReference>
<dbReference type="Proteomes" id="UP000269692">
    <property type="component" value="Unassembled WGS sequence"/>
</dbReference>
<comment type="function">
    <text evidence="12">This protein is a positive regulator for the phosphate regulon. Transcription of this operon is positively regulated by PhoB and PhoR when phosphate is limited.</text>
</comment>
<dbReference type="PANTHER" id="PTHR48111">
    <property type="entry name" value="REGULATOR OF RPOS"/>
    <property type="match status" value="1"/>
</dbReference>
<evidence type="ECO:0000256" key="13">
    <source>
        <dbReference type="PROSITE-ProRule" id="PRU00169"/>
    </source>
</evidence>
<evidence type="ECO:0000256" key="6">
    <source>
        <dbReference type="ARBA" id="ARBA00022592"/>
    </source>
</evidence>
<feature type="domain" description="OmpR/PhoB-type" evidence="16">
    <location>
        <begin position="129"/>
        <end position="227"/>
    </location>
</feature>
<dbReference type="InterPro" id="IPR036388">
    <property type="entry name" value="WH-like_DNA-bd_sf"/>
</dbReference>
<comment type="subcellular location">
    <subcellularLocation>
        <location evidence="1">Cytoplasm</location>
    </subcellularLocation>
</comment>
<keyword evidence="4" id="KW-0963">Cytoplasm</keyword>
<evidence type="ECO:0000256" key="8">
    <source>
        <dbReference type="ARBA" id="ARBA00023015"/>
    </source>
</evidence>
<dbReference type="SMART" id="SM00448">
    <property type="entry name" value="REC"/>
    <property type="match status" value="1"/>
</dbReference>
<dbReference type="InterPro" id="IPR001789">
    <property type="entry name" value="Sig_transdc_resp-reg_receiver"/>
</dbReference>
<dbReference type="OrthoDB" id="9802426at2"/>
<dbReference type="Gene3D" id="6.10.250.690">
    <property type="match status" value="1"/>
</dbReference>
<dbReference type="Gene3D" id="1.10.10.10">
    <property type="entry name" value="Winged helix-like DNA-binding domain superfamily/Winged helix DNA-binding domain"/>
    <property type="match status" value="1"/>
</dbReference>
<dbReference type="PANTHER" id="PTHR48111:SF40">
    <property type="entry name" value="PHOSPHATE REGULON TRANSCRIPTIONAL REGULATORY PROTEIN PHOB"/>
    <property type="match status" value="1"/>
</dbReference>
<dbReference type="FunFam" id="3.40.50.2300:FF:000001">
    <property type="entry name" value="DNA-binding response regulator PhoB"/>
    <property type="match status" value="1"/>
</dbReference>
<evidence type="ECO:0000313" key="17">
    <source>
        <dbReference type="EMBL" id="RLP80113.1"/>
    </source>
</evidence>
<reference evidence="17 18" key="1">
    <citation type="submission" date="2018-10" db="EMBL/GenBank/DDBJ databases">
        <title>Xanthobacter tagetidis genome sequencing and assembly.</title>
        <authorList>
            <person name="Maclea K.S."/>
            <person name="Goen A.E."/>
            <person name="Fatima S.A."/>
        </authorList>
    </citation>
    <scope>NUCLEOTIDE SEQUENCE [LARGE SCALE GENOMIC DNA]</scope>
    <source>
        <strain evidence="17 18">ATCC 700314</strain>
    </source>
</reference>
<dbReference type="InterPro" id="IPR039420">
    <property type="entry name" value="WalR-like"/>
</dbReference>
<dbReference type="GO" id="GO:0032993">
    <property type="term" value="C:protein-DNA complex"/>
    <property type="evidence" value="ECO:0007669"/>
    <property type="project" value="TreeGrafter"/>
</dbReference>
<dbReference type="PROSITE" id="PS51755">
    <property type="entry name" value="OMPR_PHOB"/>
    <property type="match status" value="1"/>
</dbReference>
<accession>A0A3L7AHZ4</accession>
<dbReference type="InterPro" id="IPR016032">
    <property type="entry name" value="Sig_transdc_resp-reg_C-effctor"/>
</dbReference>
<dbReference type="SMART" id="SM00862">
    <property type="entry name" value="Trans_reg_C"/>
    <property type="match status" value="1"/>
</dbReference>
<dbReference type="GO" id="GO:0000156">
    <property type="term" value="F:phosphorelay response regulator activity"/>
    <property type="evidence" value="ECO:0007669"/>
    <property type="project" value="InterPro"/>
</dbReference>
<keyword evidence="7" id="KW-0902">Two-component regulatory system</keyword>
<keyword evidence="8" id="KW-0805">Transcription regulation</keyword>
<dbReference type="SUPFAM" id="SSF52172">
    <property type="entry name" value="CheY-like"/>
    <property type="match status" value="1"/>
</dbReference>
<dbReference type="InterPro" id="IPR001867">
    <property type="entry name" value="OmpR/PhoB-type_DNA-bd"/>
</dbReference>
<keyword evidence="11" id="KW-0804">Transcription</keyword>
<keyword evidence="10" id="KW-0010">Activator</keyword>
<dbReference type="AlphaFoldDB" id="A0A3L7AHZ4"/>
<dbReference type="PROSITE" id="PS50110">
    <property type="entry name" value="RESPONSE_REGULATORY"/>
    <property type="match status" value="1"/>
</dbReference>
<dbReference type="Pfam" id="PF00072">
    <property type="entry name" value="Response_reg"/>
    <property type="match status" value="1"/>
</dbReference>
<evidence type="ECO:0000256" key="1">
    <source>
        <dbReference type="ARBA" id="ARBA00004496"/>
    </source>
</evidence>
<dbReference type="GO" id="GO:0005829">
    <property type="term" value="C:cytosol"/>
    <property type="evidence" value="ECO:0007669"/>
    <property type="project" value="TreeGrafter"/>
</dbReference>
<keyword evidence="6" id="KW-0592">Phosphate transport</keyword>
<dbReference type="GeneID" id="95774786"/>
<evidence type="ECO:0000256" key="11">
    <source>
        <dbReference type="ARBA" id="ARBA00023163"/>
    </source>
</evidence>
<dbReference type="GO" id="GO:0006355">
    <property type="term" value="P:regulation of DNA-templated transcription"/>
    <property type="evidence" value="ECO:0007669"/>
    <property type="project" value="InterPro"/>
</dbReference>
<dbReference type="InterPro" id="IPR011879">
    <property type="entry name" value="Sig_transdc_resp-reg_PhoB"/>
</dbReference>
<organism evidence="17 18">
    <name type="scientific">Xanthobacter tagetidis</name>
    <dbReference type="NCBI Taxonomy" id="60216"/>
    <lineage>
        <taxon>Bacteria</taxon>
        <taxon>Pseudomonadati</taxon>
        <taxon>Pseudomonadota</taxon>
        <taxon>Alphaproteobacteria</taxon>
        <taxon>Hyphomicrobiales</taxon>
        <taxon>Xanthobacteraceae</taxon>
        <taxon>Xanthobacter</taxon>
    </lineage>
</organism>
<evidence type="ECO:0000256" key="2">
    <source>
        <dbReference type="ARBA" id="ARBA00013332"/>
    </source>
</evidence>
<dbReference type="RefSeq" id="WP_011995880.1">
    <property type="nucleotide sequence ID" value="NZ_JACIIW010000002.1"/>
</dbReference>
<proteinExistence type="predicted"/>
<evidence type="ECO:0000256" key="9">
    <source>
        <dbReference type="ARBA" id="ARBA00023125"/>
    </source>
</evidence>
<evidence type="ECO:0000256" key="12">
    <source>
        <dbReference type="ARBA" id="ARBA00024735"/>
    </source>
</evidence>
<dbReference type="Pfam" id="PF00486">
    <property type="entry name" value="Trans_reg_C"/>
    <property type="match status" value="1"/>
</dbReference>
<evidence type="ECO:0000256" key="3">
    <source>
        <dbReference type="ARBA" id="ARBA00022448"/>
    </source>
</evidence>
<gene>
    <name evidence="17" type="primary">phoB</name>
    <name evidence="17" type="ORF">D9R14_07100</name>
</gene>
<feature type="modified residue" description="4-aspartylphosphate" evidence="13">
    <location>
        <position position="53"/>
    </location>
</feature>
<keyword evidence="9 14" id="KW-0238">DNA-binding</keyword>
<keyword evidence="3" id="KW-0813">Transport</keyword>
<evidence type="ECO:0000256" key="5">
    <source>
        <dbReference type="ARBA" id="ARBA00022553"/>
    </source>
</evidence>
<feature type="domain" description="Response regulatory" evidence="15">
    <location>
        <begin position="4"/>
        <end position="120"/>
    </location>
</feature>
<evidence type="ECO:0000256" key="4">
    <source>
        <dbReference type="ARBA" id="ARBA00022490"/>
    </source>
</evidence>
<dbReference type="InterPro" id="IPR011006">
    <property type="entry name" value="CheY-like_superfamily"/>
</dbReference>
<evidence type="ECO:0000256" key="10">
    <source>
        <dbReference type="ARBA" id="ARBA00023159"/>
    </source>
</evidence>
<keyword evidence="5 13" id="KW-0597">Phosphoprotein</keyword>
<evidence type="ECO:0000256" key="14">
    <source>
        <dbReference type="PROSITE-ProRule" id="PRU01091"/>
    </source>
</evidence>
<comment type="caution">
    <text evidence="17">The sequence shown here is derived from an EMBL/GenBank/DDBJ whole genome shotgun (WGS) entry which is preliminary data.</text>
</comment>
<dbReference type="GO" id="GO:0006817">
    <property type="term" value="P:phosphate ion transport"/>
    <property type="evidence" value="ECO:0007669"/>
    <property type="project" value="UniProtKB-KW"/>
</dbReference>
<evidence type="ECO:0000259" key="15">
    <source>
        <dbReference type="PROSITE" id="PS50110"/>
    </source>
</evidence>
<evidence type="ECO:0000256" key="7">
    <source>
        <dbReference type="ARBA" id="ARBA00023012"/>
    </source>
</evidence>
<dbReference type="NCBIfam" id="TIGR02154">
    <property type="entry name" value="PhoB"/>
    <property type="match status" value="1"/>
</dbReference>
<dbReference type="GO" id="GO:0000976">
    <property type="term" value="F:transcription cis-regulatory region binding"/>
    <property type="evidence" value="ECO:0007669"/>
    <property type="project" value="TreeGrafter"/>
</dbReference>
<evidence type="ECO:0000313" key="18">
    <source>
        <dbReference type="Proteomes" id="UP000269692"/>
    </source>
</evidence>
<dbReference type="CDD" id="cd00383">
    <property type="entry name" value="trans_reg_C"/>
    <property type="match status" value="1"/>
</dbReference>
<evidence type="ECO:0000259" key="16">
    <source>
        <dbReference type="PROSITE" id="PS51755"/>
    </source>
</evidence>
<sequence length="233" mass="26593">MPAHILIVEDEEPLTLLLRYNLESEGYGVESVGRGDEAETRLRESVPDLVILDWMLPGLSGIELCRRLRTRPETERLPVIMLTARGEETERVRGLATGADDYVVKPFSVPELLARVRALLRRAKPEHVATLLRAGDIELDRETHRVHRAGREVHLGPTEFRLLEFLMQSPGRVFSREQLLDGVWGQDVYIDERTVDVHVGRLRKAINRGRQSDPIRTVRGAGYSFNEMFARSH</sequence>
<dbReference type="FunFam" id="1.10.10.10:FF:000011">
    <property type="entry name" value="Phosphate regulon transcriptional regulator PhoB"/>
    <property type="match status" value="1"/>
</dbReference>
<name>A0A3L7AHZ4_9HYPH</name>
<keyword evidence="18" id="KW-1185">Reference proteome</keyword>
<dbReference type="EMBL" id="RCTF01000004">
    <property type="protein sequence ID" value="RLP80113.1"/>
    <property type="molecule type" value="Genomic_DNA"/>
</dbReference>
<protein>
    <recommendedName>
        <fullName evidence="2">Phosphate regulon transcriptional regulatory protein PhoB</fullName>
    </recommendedName>
</protein>
<dbReference type="Gene3D" id="3.40.50.2300">
    <property type="match status" value="1"/>
</dbReference>